<dbReference type="SUPFAM" id="SSF51215">
    <property type="entry name" value="Regulatory protein AraC"/>
    <property type="match status" value="1"/>
</dbReference>
<keyword evidence="2" id="KW-0238">DNA-binding</keyword>
<keyword evidence="1" id="KW-0805">Transcription regulation</keyword>
<feature type="domain" description="HTH araC/xylS-type" evidence="4">
    <location>
        <begin position="175"/>
        <end position="272"/>
    </location>
</feature>
<evidence type="ECO:0000259" key="4">
    <source>
        <dbReference type="PROSITE" id="PS01124"/>
    </source>
</evidence>
<dbReference type="InterPro" id="IPR050204">
    <property type="entry name" value="AraC_XylS_family_regulators"/>
</dbReference>
<evidence type="ECO:0000313" key="6">
    <source>
        <dbReference type="Proteomes" id="UP000242757"/>
    </source>
</evidence>
<name>A0A233RHB1_9GAMM</name>
<evidence type="ECO:0000313" key="5">
    <source>
        <dbReference type="EMBL" id="OXY82778.1"/>
    </source>
</evidence>
<organism evidence="5 6">
    <name type="scientific">Oceanimonas doudoroffii</name>
    <dbReference type="NCBI Taxonomy" id="84158"/>
    <lineage>
        <taxon>Bacteria</taxon>
        <taxon>Pseudomonadati</taxon>
        <taxon>Pseudomonadota</taxon>
        <taxon>Gammaproteobacteria</taxon>
        <taxon>Aeromonadales</taxon>
        <taxon>Aeromonadaceae</taxon>
        <taxon>Oceanimonas</taxon>
    </lineage>
</organism>
<comment type="caution">
    <text evidence="5">The sequence shown here is derived from an EMBL/GenBank/DDBJ whole genome shotgun (WGS) entry which is preliminary data.</text>
</comment>
<sequence>MQQDNQFQYRKSKHLDQVMLLSALMHDFAYGKHAHEEYSLGITLAGRQDFFSNGMFHYSTPGNVIVFNPDVAHDGHSGTDDVLQYKMLYIHPEQLAPALAAAGVRRPHDFRIEDTLLKDGVLRAELLRLCTLIECDEAEPLVQESLLYSLAARIAQLHSDYSPNQTQQRVDSLLLRARDYIHAHVFDALSLEQISQQAALSKYHFLRLFRRQFGMTPYQYVLNCRLNRAREALAAGVQLDDVVHSFGFADLSHLNRRFKPVFGMTPRQYQQIVLNH</sequence>
<evidence type="ECO:0000256" key="3">
    <source>
        <dbReference type="ARBA" id="ARBA00023163"/>
    </source>
</evidence>
<dbReference type="InterPro" id="IPR003313">
    <property type="entry name" value="AraC-bd"/>
</dbReference>
<dbReference type="InterPro" id="IPR009057">
    <property type="entry name" value="Homeodomain-like_sf"/>
</dbReference>
<dbReference type="PANTHER" id="PTHR46796:SF2">
    <property type="entry name" value="TRANSCRIPTIONAL REGULATORY PROTEIN"/>
    <property type="match status" value="1"/>
</dbReference>
<keyword evidence="6" id="KW-1185">Reference proteome</keyword>
<keyword evidence="3" id="KW-0804">Transcription</keyword>
<protein>
    <submittedName>
        <fullName evidence="5">AraC family transcriptional regulator</fullName>
    </submittedName>
</protein>
<dbReference type="InterPro" id="IPR037923">
    <property type="entry name" value="HTH-like"/>
</dbReference>
<dbReference type="EMBL" id="NBIM01000001">
    <property type="protein sequence ID" value="OXY82778.1"/>
    <property type="molecule type" value="Genomic_DNA"/>
</dbReference>
<dbReference type="PROSITE" id="PS01124">
    <property type="entry name" value="HTH_ARAC_FAMILY_2"/>
    <property type="match status" value="1"/>
</dbReference>
<dbReference type="OrthoDB" id="9809338at2"/>
<dbReference type="InterPro" id="IPR018060">
    <property type="entry name" value="HTH_AraC"/>
</dbReference>
<dbReference type="SMART" id="SM00342">
    <property type="entry name" value="HTH_ARAC"/>
    <property type="match status" value="1"/>
</dbReference>
<dbReference type="RefSeq" id="WP_094199556.1">
    <property type="nucleotide sequence ID" value="NZ_NBIM01000001.1"/>
</dbReference>
<accession>A0A233RHB1</accession>
<reference evidence="5 6" key="1">
    <citation type="submission" date="2017-08" db="EMBL/GenBank/DDBJ databases">
        <title>A Genome Sequence of Oceanimonas doudoroffii ATCC 27123T.</title>
        <authorList>
            <person name="Brennan M.A."/>
            <person name="Maclea K.S."/>
            <person name="Mcclelland W.D."/>
            <person name="Trachtenberg A.M."/>
        </authorList>
    </citation>
    <scope>NUCLEOTIDE SEQUENCE [LARGE SCALE GENOMIC DNA]</scope>
    <source>
        <strain evidence="5 6">ATCC 27123</strain>
    </source>
</reference>
<dbReference type="Gene3D" id="1.10.10.60">
    <property type="entry name" value="Homeodomain-like"/>
    <property type="match status" value="2"/>
</dbReference>
<evidence type="ECO:0000256" key="2">
    <source>
        <dbReference type="ARBA" id="ARBA00023125"/>
    </source>
</evidence>
<dbReference type="GO" id="GO:0003700">
    <property type="term" value="F:DNA-binding transcription factor activity"/>
    <property type="evidence" value="ECO:0007669"/>
    <property type="project" value="InterPro"/>
</dbReference>
<proteinExistence type="predicted"/>
<dbReference type="Proteomes" id="UP000242757">
    <property type="component" value="Unassembled WGS sequence"/>
</dbReference>
<dbReference type="Pfam" id="PF02311">
    <property type="entry name" value="AraC_binding"/>
    <property type="match status" value="1"/>
</dbReference>
<dbReference type="Pfam" id="PF12833">
    <property type="entry name" value="HTH_18"/>
    <property type="match status" value="1"/>
</dbReference>
<dbReference type="SUPFAM" id="SSF46689">
    <property type="entry name" value="Homeodomain-like"/>
    <property type="match status" value="2"/>
</dbReference>
<dbReference type="AlphaFoldDB" id="A0A233RHB1"/>
<dbReference type="GO" id="GO:0043565">
    <property type="term" value="F:sequence-specific DNA binding"/>
    <property type="evidence" value="ECO:0007669"/>
    <property type="project" value="InterPro"/>
</dbReference>
<dbReference type="PANTHER" id="PTHR46796">
    <property type="entry name" value="HTH-TYPE TRANSCRIPTIONAL ACTIVATOR RHAS-RELATED"/>
    <property type="match status" value="1"/>
</dbReference>
<evidence type="ECO:0000256" key="1">
    <source>
        <dbReference type="ARBA" id="ARBA00023015"/>
    </source>
</evidence>
<gene>
    <name evidence="5" type="ORF">B6S08_04505</name>
</gene>